<keyword evidence="4 12" id="KW-0547">Nucleotide-binding</keyword>
<dbReference type="GeneID" id="80875014"/>
<evidence type="ECO:0000256" key="11">
    <source>
        <dbReference type="ARBA" id="ARBA00051693"/>
    </source>
</evidence>
<evidence type="ECO:0000256" key="9">
    <source>
        <dbReference type="ARBA" id="ARBA00049014"/>
    </source>
</evidence>
<dbReference type="EMBL" id="CP115611">
    <property type="protein sequence ID" value="WBW70711.1"/>
    <property type="molecule type" value="Genomic_DNA"/>
</dbReference>
<comment type="catalytic activity">
    <reaction evidence="10">
        <text>L-threonyl-[protein] + ATP = O-phospho-L-threonyl-[protein] + ADP + H(+)</text>
        <dbReference type="Rhea" id="RHEA:46608"/>
        <dbReference type="Rhea" id="RHEA-COMP:11060"/>
        <dbReference type="Rhea" id="RHEA-COMP:11605"/>
        <dbReference type="ChEBI" id="CHEBI:15378"/>
        <dbReference type="ChEBI" id="CHEBI:30013"/>
        <dbReference type="ChEBI" id="CHEBI:30616"/>
        <dbReference type="ChEBI" id="CHEBI:61977"/>
        <dbReference type="ChEBI" id="CHEBI:456216"/>
        <dbReference type="EC" id="2.7.12.2"/>
    </reaction>
</comment>
<reference evidence="15 16" key="1">
    <citation type="journal article" date="2023" name="G3 (Bethesda)">
        <title>A high-quality reference genome for the fission yeast Schizosaccharomyces osmophilus.</title>
        <authorList>
            <person name="Jia G.S."/>
            <person name="Zhang W.C."/>
            <person name="Liang Y."/>
            <person name="Liu X.H."/>
            <person name="Rhind N."/>
            <person name="Pidoux A."/>
            <person name="Brysch-Herzberg M."/>
            <person name="Du L.L."/>
        </authorList>
    </citation>
    <scope>NUCLEOTIDE SEQUENCE [LARGE SCALE GENOMIC DNA]</scope>
    <source>
        <strain evidence="15 16">CBS 15793</strain>
    </source>
</reference>
<accession>A0AAF0ARX5</accession>
<dbReference type="InterPro" id="IPR000719">
    <property type="entry name" value="Prot_kinase_dom"/>
</dbReference>
<evidence type="ECO:0000256" key="10">
    <source>
        <dbReference type="ARBA" id="ARBA00049299"/>
    </source>
</evidence>
<dbReference type="PROSITE" id="PS00108">
    <property type="entry name" value="PROTEIN_KINASE_ST"/>
    <property type="match status" value="1"/>
</dbReference>
<gene>
    <name evidence="15" type="primary">byr1</name>
    <name evidence="15" type="ORF">SOMG_01532</name>
</gene>
<evidence type="ECO:0000256" key="7">
    <source>
        <dbReference type="ARBA" id="ARBA00038035"/>
    </source>
</evidence>
<dbReference type="FunFam" id="1.10.510.10:FF:000921">
    <property type="entry name" value="Serine/threonine-protein kinase STE7"/>
    <property type="match status" value="1"/>
</dbReference>
<dbReference type="InterPro" id="IPR011009">
    <property type="entry name" value="Kinase-like_dom_sf"/>
</dbReference>
<keyword evidence="3" id="KW-0808">Transferase</keyword>
<sequence>MFKRRKNPKGLVLNPNAKPKDELVDNQKTFENNMETFMEQCANVNQRPACISDLSKQNLTVVRRLGEGNGGAVALVKYKNLYMARKTVYVGANTNLQKQILRELGILHHCRSPFIIGFYGAFLNENSICLCVEYMDCGSLDAILREGGPIPLDILGCIINSMVKGLIYLYNVMHIIHRDLKPSNVIINSLGYIKLCDFGVSGELVNSIAHTFVGTSTYMSPERICGGDYSVKSDIWSLGITIIELATQELPWCFSGVNEPMGILDIMHCIVQEDPPRLPDSFPEDLRLFVDACLHKDPKLRASPQQLCAMPYFHYTLMKNVDVASWASQFRSL</sequence>
<dbReference type="GO" id="GO:0005524">
    <property type="term" value="F:ATP binding"/>
    <property type="evidence" value="ECO:0007669"/>
    <property type="project" value="UniProtKB-UniRule"/>
</dbReference>
<keyword evidence="2" id="KW-0597">Phosphoprotein</keyword>
<dbReference type="GO" id="GO:0004674">
    <property type="term" value="F:protein serine/threonine kinase activity"/>
    <property type="evidence" value="ECO:0007669"/>
    <property type="project" value="UniProtKB-KW"/>
</dbReference>
<dbReference type="Gene3D" id="3.30.200.20">
    <property type="entry name" value="Phosphorylase Kinase, domain 1"/>
    <property type="match status" value="1"/>
</dbReference>
<dbReference type="Gene3D" id="1.10.510.10">
    <property type="entry name" value="Transferase(Phosphotransferase) domain 1"/>
    <property type="match status" value="1"/>
</dbReference>
<evidence type="ECO:0000313" key="15">
    <source>
        <dbReference type="EMBL" id="WBW70711.1"/>
    </source>
</evidence>
<dbReference type="InterPro" id="IPR008271">
    <property type="entry name" value="Ser/Thr_kinase_AS"/>
</dbReference>
<keyword evidence="1 13" id="KW-0723">Serine/threonine-protein kinase</keyword>
<protein>
    <recommendedName>
        <fullName evidence="8">mitogen-activated protein kinase kinase</fullName>
        <ecNumber evidence="8">2.7.12.2</ecNumber>
    </recommendedName>
</protein>
<dbReference type="PANTHER" id="PTHR47448">
    <property type="entry name" value="DUAL SPECIFICITY MITOGEN-ACTIVATED PROTEIN KINASE KINASE DSOR1-LIKE PROTEIN"/>
    <property type="match status" value="1"/>
</dbReference>
<dbReference type="EC" id="2.7.12.2" evidence="8"/>
<dbReference type="RefSeq" id="XP_056034954.1">
    <property type="nucleotide sequence ID" value="XM_056180325.1"/>
</dbReference>
<evidence type="ECO:0000259" key="14">
    <source>
        <dbReference type="PROSITE" id="PS50011"/>
    </source>
</evidence>
<comment type="similarity">
    <text evidence="7">Belongs to the protein kinase superfamily. STE Ser/Thr protein kinase family. MAP kinase kinase subfamily.</text>
</comment>
<dbReference type="PROSITE" id="PS50011">
    <property type="entry name" value="PROTEIN_KINASE_DOM"/>
    <property type="match status" value="1"/>
</dbReference>
<dbReference type="InterPro" id="IPR050915">
    <property type="entry name" value="MAP_kinase_kinase"/>
</dbReference>
<evidence type="ECO:0000313" key="16">
    <source>
        <dbReference type="Proteomes" id="UP001212411"/>
    </source>
</evidence>
<evidence type="ECO:0000256" key="3">
    <source>
        <dbReference type="ARBA" id="ARBA00022679"/>
    </source>
</evidence>
<dbReference type="SUPFAM" id="SSF56112">
    <property type="entry name" value="Protein kinase-like (PK-like)"/>
    <property type="match status" value="1"/>
</dbReference>
<organism evidence="15 16">
    <name type="scientific">Schizosaccharomyces osmophilus</name>
    <dbReference type="NCBI Taxonomy" id="2545709"/>
    <lineage>
        <taxon>Eukaryota</taxon>
        <taxon>Fungi</taxon>
        <taxon>Dikarya</taxon>
        <taxon>Ascomycota</taxon>
        <taxon>Taphrinomycotina</taxon>
        <taxon>Schizosaccharomycetes</taxon>
        <taxon>Schizosaccharomycetales</taxon>
        <taxon>Schizosaccharomycetaceae</taxon>
        <taxon>Schizosaccharomyces</taxon>
    </lineage>
</organism>
<evidence type="ECO:0000256" key="2">
    <source>
        <dbReference type="ARBA" id="ARBA00022553"/>
    </source>
</evidence>
<proteinExistence type="inferred from homology"/>
<keyword evidence="5 15" id="KW-0418">Kinase</keyword>
<dbReference type="Proteomes" id="UP001212411">
    <property type="component" value="Chromosome 1"/>
</dbReference>
<dbReference type="GO" id="GO:0071507">
    <property type="term" value="P:pheromone response MAPK cascade"/>
    <property type="evidence" value="ECO:0007669"/>
    <property type="project" value="UniProtKB-ARBA"/>
</dbReference>
<name>A0AAF0ARX5_9SCHI</name>
<dbReference type="KEGG" id="som:SOMG_01532"/>
<evidence type="ECO:0000256" key="5">
    <source>
        <dbReference type="ARBA" id="ARBA00022777"/>
    </source>
</evidence>
<comment type="catalytic activity">
    <reaction evidence="9">
        <text>L-seryl-[protein] + ATP = O-phospho-L-seryl-[protein] + ADP + H(+)</text>
        <dbReference type="Rhea" id="RHEA:17989"/>
        <dbReference type="Rhea" id="RHEA-COMP:9863"/>
        <dbReference type="Rhea" id="RHEA-COMP:11604"/>
        <dbReference type="ChEBI" id="CHEBI:15378"/>
        <dbReference type="ChEBI" id="CHEBI:29999"/>
        <dbReference type="ChEBI" id="CHEBI:30616"/>
        <dbReference type="ChEBI" id="CHEBI:83421"/>
        <dbReference type="ChEBI" id="CHEBI:456216"/>
        <dbReference type="EC" id="2.7.12.2"/>
    </reaction>
</comment>
<dbReference type="GO" id="GO:0051286">
    <property type="term" value="C:cell tip"/>
    <property type="evidence" value="ECO:0007669"/>
    <property type="project" value="UniProtKB-ARBA"/>
</dbReference>
<evidence type="ECO:0000256" key="6">
    <source>
        <dbReference type="ARBA" id="ARBA00022840"/>
    </source>
</evidence>
<evidence type="ECO:0000256" key="4">
    <source>
        <dbReference type="ARBA" id="ARBA00022741"/>
    </source>
</evidence>
<keyword evidence="6 12" id="KW-0067">ATP-binding</keyword>
<dbReference type="SMART" id="SM00220">
    <property type="entry name" value="S_TKc"/>
    <property type="match status" value="1"/>
</dbReference>
<dbReference type="PANTHER" id="PTHR47448:SF1">
    <property type="entry name" value="SERINE_THREONINE-PROTEIN KINASE STE7 HOMOLOG"/>
    <property type="match status" value="1"/>
</dbReference>
<feature type="domain" description="Protein kinase" evidence="14">
    <location>
        <begin position="59"/>
        <end position="313"/>
    </location>
</feature>
<dbReference type="AlphaFoldDB" id="A0AAF0ARX5"/>
<evidence type="ECO:0000256" key="13">
    <source>
        <dbReference type="RuleBase" id="RU000304"/>
    </source>
</evidence>
<evidence type="ECO:0000256" key="1">
    <source>
        <dbReference type="ARBA" id="ARBA00022527"/>
    </source>
</evidence>
<dbReference type="PROSITE" id="PS00107">
    <property type="entry name" value="PROTEIN_KINASE_ATP"/>
    <property type="match status" value="1"/>
</dbReference>
<keyword evidence="16" id="KW-1185">Reference proteome</keyword>
<dbReference type="Pfam" id="PF00069">
    <property type="entry name" value="Pkinase"/>
    <property type="match status" value="1"/>
</dbReference>
<dbReference type="InterPro" id="IPR017441">
    <property type="entry name" value="Protein_kinase_ATP_BS"/>
</dbReference>
<comment type="catalytic activity">
    <reaction evidence="11">
        <text>L-tyrosyl-[protein] + ATP = O-phospho-L-tyrosyl-[protein] + ADP + H(+)</text>
        <dbReference type="Rhea" id="RHEA:10596"/>
        <dbReference type="Rhea" id="RHEA-COMP:10136"/>
        <dbReference type="Rhea" id="RHEA-COMP:20101"/>
        <dbReference type="ChEBI" id="CHEBI:15378"/>
        <dbReference type="ChEBI" id="CHEBI:30616"/>
        <dbReference type="ChEBI" id="CHEBI:46858"/>
        <dbReference type="ChEBI" id="CHEBI:61978"/>
        <dbReference type="ChEBI" id="CHEBI:456216"/>
        <dbReference type="EC" id="2.7.12.2"/>
    </reaction>
</comment>
<dbReference type="GO" id="GO:0004708">
    <property type="term" value="F:MAP kinase kinase activity"/>
    <property type="evidence" value="ECO:0007669"/>
    <property type="project" value="UniProtKB-EC"/>
</dbReference>
<evidence type="ECO:0000256" key="8">
    <source>
        <dbReference type="ARBA" id="ARBA00038999"/>
    </source>
</evidence>
<evidence type="ECO:0000256" key="12">
    <source>
        <dbReference type="PROSITE-ProRule" id="PRU10141"/>
    </source>
</evidence>
<feature type="binding site" evidence="12">
    <location>
        <position position="86"/>
    </location>
    <ligand>
        <name>ATP</name>
        <dbReference type="ChEBI" id="CHEBI:30616"/>
    </ligand>
</feature>